<name>A0A949TN33_9CLOT</name>
<evidence type="ECO:0000313" key="3">
    <source>
        <dbReference type="Proteomes" id="UP000694308"/>
    </source>
</evidence>
<evidence type="ECO:0000256" key="1">
    <source>
        <dbReference type="SAM" id="Phobius"/>
    </source>
</evidence>
<protein>
    <submittedName>
        <fullName evidence="2">Uncharacterized protein</fullName>
    </submittedName>
</protein>
<gene>
    <name evidence="2" type="ORF">I6U48_05180</name>
</gene>
<dbReference type="AlphaFoldDB" id="A0A949TN33"/>
<keyword evidence="1" id="KW-1133">Transmembrane helix</keyword>
<dbReference type="EMBL" id="JAEEGC010000022">
    <property type="protein sequence ID" value="MBV7272307.1"/>
    <property type="molecule type" value="Genomic_DNA"/>
</dbReference>
<keyword evidence="3" id="KW-1185">Reference proteome</keyword>
<accession>A0A949TN33</accession>
<dbReference type="Proteomes" id="UP000694308">
    <property type="component" value="Unassembled WGS sequence"/>
</dbReference>
<keyword evidence="1" id="KW-0812">Transmembrane</keyword>
<keyword evidence="1" id="KW-0472">Membrane</keyword>
<proteinExistence type="predicted"/>
<organism evidence="2 3">
    <name type="scientific">Clostridium thailandense</name>
    <dbReference type="NCBI Taxonomy" id="2794346"/>
    <lineage>
        <taxon>Bacteria</taxon>
        <taxon>Bacillati</taxon>
        <taxon>Bacillota</taxon>
        <taxon>Clostridia</taxon>
        <taxon>Eubacteriales</taxon>
        <taxon>Clostridiaceae</taxon>
        <taxon>Clostridium</taxon>
    </lineage>
</organism>
<dbReference type="RefSeq" id="WP_218319344.1">
    <property type="nucleotide sequence ID" value="NZ_JAEEGC010000022.1"/>
</dbReference>
<sequence>MFNYGNSWLILAAIIGLLLLAFNRRRGARYAVLITLAILIVCGCSCNH</sequence>
<evidence type="ECO:0000313" key="2">
    <source>
        <dbReference type="EMBL" id="MBV7272307.1"/>
    </source>
</evidence>
<reference evidence="2" key="1">
    <citation type="submission" date="2020-12" db="EMBL/GenBank/DDBJ databases">
        <title>Clostridium thailandense sp. nov., a novel acetogenic bacterium isolated from peat land soil in Thailand.</title>
        <authorList>
            <person name="Chaikitkaew S."/>
            <person name="Birkeland N.K."/>
        </authorList>
    </citation>
    <scope>NUCLEOTIDE SEQUENCE</scope>
    <source>
        <strain evidence="2">PL3</strain>
    </source>
</reference>
<comment type="caution">
    <text evidence="2">The sequence shown here is derived from an EMBL/GenBank/DDBJ whole genome shotgun (WGS) entry which is preliminary data.</text>
</comment>
<feature type="transmembrane region" description="Helical" evidence="1">
    <location>
        <begin position="6"/>
        <end position="22"/>
    </location>
</feature>